<keyword evidence="4" id="KW-0472">Membrane</keyword>
<evidence type="ECO:0000256" key="4">
    <source>
        <dbReference type="SAM" id="Phobius"/>
    </source>
</evidence>
<reference evidence="6 7" key="1">
    <citation type="submission" date="2021-06" db="EMBL/GenBank/DDBJ databases">
        <title>Rheinheimera indica sp. nov., isolated from deep-sea sediment.</title>
        <authorList>
            <person name="Wang Z."/>
            <person name="Zhang X.-Y."/>
        </authorList>
    </citation>
    <scope>NUCLEOTIDE SEQUENCE [LARGE SCALE GENOMIC DNA]</scope>
    <source>
        <strain evidence="6 7">SM2107</strain>
    </source>
</reference>
<keyword evidence="7" id="KW-1185">Reference proteome</keyword>
<dbReference type="Pfam" id="PF01145">
    <property type="entry name" value="Band_7"/>
    <property type="match status" value="1"/>
</dbReference>
<organism evidence="6 7">
    <name type="scientific">Arsukibacterium indicum</name>
    <dbReference type="NCBI Taxonomy" id="2848612"/>
    <lineage>
        <taxon>Bacteria</taxon>
        <taxon>Pseudomonadati</taxon>
        <taxon>Pseudomonadota</taxon>
        <taxon>Gammaproteobacteria</taxon>
        <taxon>Chromatiales</taxon>
        <taxon>Chromatiaceae</taxon>
        <taxon>Arsukibacterium</taxon>
    </lineage>
</organism>
<feature type="coiled-coil region" evidence="3">
    <location>
        <begin position="399"/>
        <end position="428"/>
    </location>
</feature>
<comment type="caution">
    <text evidence="6">The sequence shown here is derived from an EMBL/GenBank/DDBJ whole genome shotgun (WGS) entry which is preliminary data.</text>
</comment>
<evidence type="ECO:0000313" key="7">
    <source>
        <dbReference type="Proteomes" id="UP000704611"/>
    </source>
</evidence>
<dbReference type="RefSeq" id="WP_217671183.1">
    <property type="nucleotide sequence ID" value="NZ_JAHRID010000010.1"/>
</dbReference>
<evidence type="ECO:0000256" key="1">
    <source>
        <dbReference type="ARBA" id="ARBA00004236"/>
    </source>
</evidence>
<feature type="coiled-coil region" evidence="3">
    <location>
        <begin position="260"/>
        <end position="322"/>
    </location>
</feature>
<evidence type="ECO:0000313" key="6">
    <source>
        <dbReference type="EMBL" id="MBV2130865.1"/>
    </source>
</evidence>
<name>A0ABS6MPW3_9GAMM</name>
<keyword evidence="3" id="KW-0175">Coiled coil</keyword>
<protein>
    <submittedName>
        <fullName evidence="6">Flotillin family protein</fullName>
    </submittedName>
</protein>
<dbReference type="EMBL" id="JAHRID010000010">
    <property type="protein sequence ID" value="MBV2130865.1"/>
    <property type="molecule type" value="Genomic_DNA"/>
</dbReference>
<dbReference type="InterPro" id="IPR027705">
    <property type="entry name" value="Flotillin_fam"/>
</dbReference>
<dbReference type="SMART" id="SM00244">
    <property type="entry name" value="PHB"/>
    <property type="match status" value="1"/>
</dbReference>
<dbReference type="PANTHER" id="PTHR13806">
    <property type="entry name" value="FLOTILLIN-RELATED"/>
    <property type="match status" value="1"/>
</dbReference>
<dbReference type="CDD" id="cd03399">
    <property type="entry name" value="SPFH_flotillin"/>
    <property type="match status" value="1"/>
</dbReference>
<dbReference type="PANTHER" id="PTHR13806:SF31">
    <property type="entry name" value="FLOTILLIN-LIKE PROTEIN 1-RELATED"/>
    <property type="match status" value="1"/>
</dbReference>
<accession>A0ABS6MPW3</accession>
<evidence type="ECO:0000256" key="3">
    <source>
        <dbReference type="SAM" id="Coils"/>
    </source>
</evidence>
<feature type="transmembrane region" description="Helical" evidence="4">
    <location>
        <begin position="6"/>
        <end position="30"/>
    </location>
</feature>
<dbReference type="InterPro" id="IPR001107">
    <property type="entry name" value="Band_7"/>
</dbReference>
<comment type="subcellular location">
    <subcellularLocation>
        <location evidence="1">Cell membrane</location>
    </subcellularLocation>
</comment>
<dbReference type="Proteomes" id="UP000704611">
    <property type="component" value="Unassembled WGS sequence"/>
</dbReference>
<evidence type="ECO:0000259" key="5">
    <source>
        <dbReference type="SMART" id="SM00244"/>
    </source>
</evidence>
<dbReference type="Pfam" id="PF15975">
    <property type="entry name" value="Flot"/>
    <property type="match status" value="1"/>
</dbReference>
<proteinExistence type="predicted"/>
<keyword evidence="4" id="KW-1133">Transmembrane helix</keyword>
<keyword evidence="2" id="KW-1003">Cell membrane</keyword>
<gene>
    <name evidence="6" type="ORF">KQY15_17340</name>
</gene>
<dbReference type="InterPro" id="IPR031905">
    <property type="entry name" value="Flotillin_C"/>
</dbReference>
<keyword evidence="4" id="KW-0812">Transmembrane</keyword>
<evidence type="ECO:0000256" key="2">
    <source>
        <dbReference type="ARBA" id="ARBA00022475"/>
    </source>
</evidence>
<sequence length="581" mass="64073">MLAMNLVDILIIAGVALVGLLVLGMILARLYKRATKEISFVRTGFRGEKVIMNGGAIVLPVLHEIIPVNMNTLRLEVRRANEQALITRDRMRADVTAEFYVRVKPTVDAIANAAQTLGLKTMNPAELKELVEGKFVDALRSVAAEMAMEELHEKRVDFVQKVQHVVSEDLLKNGLELESVSLTGLDQTAFEHFNPQNAFDAEGLTKLTQAIESRRKIRNDIEQETDLAIKTKNLEAERAKLNISREEEYARLEQEREVSIRRASQMAEIAREQAEKKREAEEAQIASQREIDLKRIMSERDIDNENIQKDRAVREMDIAKQRAVEQAEIERQKAVELASQDKSIAVAEKSRAESEAKAEADKARALAVRQEEGVITVRQTEQAERAKQVDLIMARQLAEKEAIQLVVAAEAEKKAAEDQAEAMRVAAQGEADKERLTAKGQADAELLLADAKARSYEVDAEGKKAINAAANMLSVDQIAMQIRLALIEQLPEIIAQSVKPMEQISDIKILQVNGMGNQGGGNNGETGSGEAGNGSLADQVVNSALRYRAQAPILDSLLSEIGLKAGDINGMTEALQAPLKQ</sequence>
<feature type="domain" description="Band 7" evidence="5">
    <location>
        <begin position="28"/>
        <end position="197"/>
    </location>
</feature>